<name>A0A1L0CWM7_9ASCO</name>
<dbReference type="EMBL" id="LT635764">
    <property type="protein sequence ID" value="SGZ48562.1"/>
    <property type="molecule type" value="Genomic_DNA"/>
</dbReference>
<proteinExistence type="predicted"/>
<feature type="region of interest" description="Disordered" evidence="1">
    <location>
        <begin position="323"/>
        <end position="352"/>
    </location>
</feature>
<evidence type="ECO:0000259" key="2">
    <source>
        <dbReference type="Pfam" id="PF25409"/>
    </source>
</evidence>
<dbReference type="InterPro" id="IPR058189">
    <property type="entry name" value="PH-like_ascomyc"/>
</dbReference>
<dbReference type="Pfam" id="PF25409">
    <property type="entry name" value="PH_33"/>
    <property type="match status" value="1"/>
</dbReference>
<dbReference type="Proteomes" id="UP000182259">
    <property type="component" value="Chromosome I"/>
</dbReference>
<feature type="compositionally biased region" description="Polar residues" evidence="1">
    <location>
        <begin position="323"/>
        <end position="336"/>
    </location>
</feature>
<accession>A0A1L0CWM7</accession>
<feature type="compositionally biased region" description="Basic and acidic residues" evidence="1">
    <location>
        <begin position="545"/>
        <end position="569"/>
    </location>
</feature>
<evidence type="ECO:0000313" key="3">
    <source>
        <dbReference type="EMBL" id="SGZ48562.1"/>
    </source>
</evidence>
<reference evidence="4" key="1">
    <citation type="submission" date="2016-10" db="EMBL/GenBank/DDBJ databases">
        <authorList>
            <person name="Geijer C."/>
            <person name="Jareborg N."/>
            <person name="Dainat J."/>
        </authorList>
    </citation>
    <scope>NUCLEOTIDE SEQUENCE [LARGE SCALE GENOMIC DNA]</scope>
    <source>
        <strain evidence="4">PYCC 4715</strain>
    </source>
</reference>
<feature type="domain" description="PH-like" evidence="2">
    <location>
        <begin position="162"/>
        <end position="300"/>
    </location>
</feature>
<organism evidence="3 4">
    <name type="scientific">Sungouiella intermedia</name>
    <dbReference type="NCBI Taxonomy" id="45354"/>
    <lineage>
        <taxon>Eukaryota</taxon>
        <taxon>Fungi</taxon>
        <taxon>Dikarya</taxon>
        <taxon>Ascomycota</taxon>
        <taxon>Saccharomycotina</taxon>
        <taxon>Pichiomycetes</taxon>
        <taxon>Metschnikowiaceae</taxon>
        <taxon>Sungouiella</taxon>
    </lineage>
</organism>
<sequence>MTVSSILSALRECENDQNNNLIGVLAIIKPSRTSSNDAHVASIVRGLCTQNSKLRAMLLTCINDVASDPESAMDIFKLFANDFILWFDIGFVVFEKFLECFPIDGDSASLEKPLLHCGCYPAFADSAIAIIRNPFVVDKLTECKARTQALLEKYAAYNDQLRLNNISFDRIRAISGDNVSCYFTLNQIVDRTRNEPLYWGYKKVEFLLLNLQNEKKVTASDIPYNALAVVSVPEDDTARSVLFPPFRLNELSMSRSENMIKFTPPTLFDDTELKAESFTVEAREDLLQVWYEKLARIFPTTTKLVSSQDLNLEGLGINTVSDNSECDSRSVSTQESAPGPSTPLDDCERLSEESRRGSFEIMKKTLSHNGIATTEQGKSLEVVSASQVRNSVRGNIEYVDDESVIDDYLSDDCATGFEIVNSATAPVMAQPAVPRIQPLASASLPDLSVSVKPPKPMYLNAAGIDINNFGRSYNPSFTSIDELPQARKNSKLKGSDGTVRSRSSSIFGLFRKNKSKEALHEDTTAAAKTKASKTDKKTHASLSRAEQKKRDKDHSAQEKQKATVEKASTEQKMTSNKKSLAAKRPELTIEVPKIGAGVSSSQPLSATSSNFASTLPLPFALPNSTSTYFFKPPTGLASNNNSTTSLAVPEVEEILKIPNELKSLINSDESIDFYISPTTSKELKVSKWKQKYGKWEMITTNEKLFVKIVTNYLLHKSWLLVFKEEYDEEYGEEVDKPVLILNIDSAAKVRHSSALDLEINSVNSITNERVLVIARCYNGALLTSLKMNLENILEVMNTDPSLKKSATFDSNNTLASSMMSNKPSASSTLTSIYTALNDVKQTPCSTAPSLPNDEIVHDGDMVLLDRATVRLHKQQESYDEIHRLSSWKTINMYSLSIHHSTDSFDKASYHFSLDCHDKSVEEDNEHFEFSFDEASIFNFIEQIGKAALLLKVSNEEIYMLECKGKKEFKRLYELF</sequence>
<evidence type="ECO:0000313" key="4">
    <source>
        <dbReference type="Proteomes" id="UP000182259"/>
    </source>
</evidence>
<feature type="region of interest" description="Disordered" evidence="1">
    <location>
        <begin position="478"/>
        <end position="501"/>
    </location>
</feature>
<dbReference type="AlphaFoldDB" id="A0A1L0CWM7"/>
<protein>
    <submittedName>
        <fullName evidence="3">CIC11C00000001391</fullName>
    </submittedName>
</protein>
<gene>
    <name evidence="3" type="ORF">SAMEA4029009_CIC11G00000001391</name>
</gene>
<feature type="region of interest" description="Disordered" evidence="1">
    <location>
        <begin position="518"/>
        <end position="581"/>
    </location>
</feature>
<evidence type="ECO:0000256" key="1">
    <source>
        <dbReference type="SAM" id="MobiDB-lite"/>
    </source>
</evidence>